<organism evidence="2">
    <name type="scientific">Anguilla anguilla</name>
    <name type="common">European freshwater eel</name>
    <name type="synonym">Muraena anguilla</name>
    <dbReference type="NCBI Taxonomy" id="7936"/>
    <lineage>
        <taxon>Eukaryota</taxon>
        <taxon>Metazoa</taxon>
        <taxon>Chordata</taxon>
        <taxon>Craniata</taxon>
        <taxon>Vertebrata</taxon>
        <taxon>Euteleostomi</taxon>
        <taxon>Actinopterygii</taxon>
        <taxon>Neopterygii</taxon>
        <taxon>Teleostei</taxon>
        <taxon>Anguilliformes</taxon>
        <taxon>Anguillidae</taxon>
        <taxon>Anguilla</taxon>
    </lineage>
</organism>
<feature type="transmembrane region" description="Helical" evidence="1">
    <location>
        <begin position="34"/>
        <end position="55"/>
    </location>
</feature>
<dbReference type="EMBL" id="GBXM01023910">
    <property type="protein sequence ID" value="JAH84667.1"/>
    <property type="molecule type" value="Transcribed_RNA"/>
</dbReference>
<reference evidence="2" key="2">
    <citation type="journal article" date="2015" name="Fish Shellfish Immunol.">
        <title>Early steps in the European eel (Anguilla anguilla)-Vibrio vulnificus interaction in the gills: Role of the RtxA13 toxin.</title>
        <authorList>
            <person name="Callol A."/>
            <person name="Pajuelo D."/>
            <person name="Ebbesson L."/>
            <person name="Teles M."/>
            <person name="MacKenzie S."/>
            <person name="Amaro C."/>
        </authorList>
    </citation>
    <scope>NUCLEOTIDE SEQUENCE</scope>
</reference>
<accession>A0A0E9W2T0</accession>
<keyword evidence="1" id="KW-0472">Membrane</keyword>
<reference evidence="2" key="1">
    <citation type="submission" date="2014-11" db="EMBL/GenBank/DDBJ databases">
        <authorList>
            <person name="Amaro Gonzalez C."/>
        </authorList>
    </citation>
    <scope>NUCLEOTIDE SEQUENCE</scope>
</reference>
<name>A0A0E9W2T0_ANGAN</name>
<evidence type="ECO:0000313" key="2">
    <source>
        <dbReference type="EMBL" id="JAH84667.1"/>
    </source>
</evidence>
<sequence>MLSFESYTLILKRSILGLGTPLTFSSIPGLKSTIFNFNSLILAVQLLILHWCVALNSMQ</sequence>
<keyword evidence="1" id="KW-1133">Transmembrane helix</keyword>
<proteinExistence type="predicted"/>
<dbReference type="AlphaFoldDB" id="A0A0E9W2T0"/>
<protein>
    <submittedName>
        <fullName evidence="2">Uncharacterized protein</fullName>
    </submittedName>
</protein>
<keyword evidence="1" id="KW-0812">Transmembrane</keyword>
<evidence type="ECO:0000256" key="1">
    <source>
        <dbReference type="SAM" id="Phobius"/>
    </source>
</evidence>